<keyword evidence="3" id="KW-1185">Reference proteome</keyword>
<organism evidence="2 3">
    <name type="scientific">Brenthis ino</name>
    <name type="common">lesser marbled fritillary</name>
    <dbReference type="NCBI Taxonomy" id="405034"/>
    <lineage>
        <taxon>Eukaryota</taxon>
        <taxon>Metazoa</taxon>
        <taxon>Ecdysozoa</taxon>
        <taxon>Arthropoda</taxon>
        <taxon>Hexapoda</taxon>
        <taxon>Insecta</taxon>
        <taxon>Pterygota</taxon>
        <taxon>Neoptera</taxon>
        <taxon>Endopterygota</taxon>
        <taxon>Lepidoptera</taxon>
        <taxon>Glossata</taxon>
        <taxon>Ditrysia</taxon>
        <taxon>Papilionoidea</taxon>
        <taxon>Nymphalidae</taxon>
        <taxon>Heliconiinae</taxon>
        <taxon>Argynnini</taxon>
        <taxon>Brenthis</taxon>
    </lineage>
</organism>
<evidence type="ECO:0000313" key="3">
    <source>
        <dbReference type="Proteomes" id="UP000838878"/>
    </source>
</evidence>
<dbReference type="EMBL" id="OV170229">
    <property type="protein sequence ID" value="CAH0730903.1"/>
    <property type="molecule type" value="Genomic_DNA"/>
</dbReference>
<feature type="compositionally biased region" description="Polar residues" evidence="1">
    <location>
        <begin position="63"/>
        <end position="73"/>
    </location>
</feature>
<reference evidence="2" key="1">
    <citation type="submission" date="2021-12" db="EMBL/GenBank/DDBJ databases">
        <authorList>
            <person name="Martin H S."/>
        </authorList>
    </citation>
    <scope>NUCLEOTIDE SEQUENCE</scope>
</reference>
<feature type="compositionally biased region" description="Basic and acidic residues" evidence="1">
    <location>
        <begin position="39"/>
        <end position="62"/>
    </location>
</feature>
<evidence type="ECO:0000313" key="2">
    <source>
        <dbReference type="EMBL" id="CAH0730903.1"/>
    </source>
</evidence>
<feature type="region of interest" description="Disordered" evidence="1">
    <location>
        <begin position="39"/>
        <end position="73"/>
    </location>
</feature>
<feature type="non-terminal residue" evidence="2">
    <location>
        <position position="118"/>
    </location>
</feature>
<dbReference type="AlphaFoldDB" id="A0A8J9VUK3"/>
<protein>
    <submittedName>
        <fullName evidence="2">Uncharacterized protein</fullName>
    </submittedName>
</protein>
<accession>A0A8J9VUK3</accession>
<gene>
    <name evidence="2" type="ORF">BINO364_LOCUS15827</name>
</gene>
<dbReference type="Proteomes" id="UP000838878">
    <property type="component" value="Chromosome 9"/>
</dbReference>
<sequence length="118" mass="13669">MSVTAANLTELADCRRYVLKCRHKCTLYSCHFHTPVRRHETRPVGVKAQDRRDMCSPKHESETPSTSQFRDVTENTLTEKSVIKLGATLDSNLRPSDLELYMEATRLTRQRLTFKNEI</sequence>
<evidence type="ECO:0000256" key="1">
    <source>
        <dbReference type="SAM" id="MobiDB-lite"/>
    </source>
</evidence>
<name>A0A8J9VUK3_9NEOP</name>
<proteinExistence type="predicted"/>